<gene>
    <name evidence="1" type="ORF">AWB68_00236</name>
</gene>
<dbReference type="RefSeq" id="WP_268810905.1">
    <property type="nucleotide sequence ID" value="NZ_FCON02000002.1"/>
</dbReference>
<keyword evidence="2" id="KW-1185">Reference proteome</keyword>
<name>A0A158F3F6_9BURK</name>
<dbReference type="Proteomes" id="UP000054770">
    <property type="component" value="Unassembled WGS sequence"/>
</dbReference>
<organism evidence="1 2">
    <name type="scientific">Caballeronia choica</name>
    <dbReference type="NCBI Taxonomy" id="326476"/>
    <lineage>
        <taxon>Bacteria</taxon>
        <taxon>Pseudomonadati</taxon>
        <taxon>Pseudomonadota</taxon>
        <taxon>Betaproteobacteria</taxon>
        <taxon>Burkholderiales</taxon>
        <taxon>Burkholderiaceae</taxon>
        <taxon>Caballeronia</taxon>
    </lineage>
</organism>
<sequence>MRRLLAIVAFLAGGIAAEMTHPVLCHLIVPARVQVKRRRQ</sequence>
<protein>
    <submittedName>
        <fullName evidence="1">Uncharacterized protein</fullName>
    </submittedName>
</protein>
<dbReference type="AlphaFoldDB" id="A0A158F3F6"/>
<accession>A0A158F3F6</accession>
<evidence type="ECO:0000313" key="1">
    <source>
        <dbReference type="EMBL" id="SAL14255.1"/>
    </source>
</evidence>
<reference evidence="1" key="1">
    <citation type="submission" date="2016-01" db="EMBL/GenBank/DDBJ databases">
        <authorList>
            <person name="Peeters C."/>
        </authorList>
    </citation>
    <scope>NUCLEOTIDE SEQUENCE [LARGE SCALE GENOMIC DNA]</scope>
    <source>
        <strain evidence="1">LMG 22940</strain>
    </source>
</reference>
<dbReference type="EMBL" id="FCON02000002">
    <property type="protein sequence ID" value="SAL14255.1"/>
    <property type="molecule type" value="Genomic_DNA"/>
</dbReference>
<comment type="caution">
    <text evidence="1">The sequence shown here is derived from an EMBL/GenBank/DDBJ whole genome shotgun (WGS) entry which is preliminary data.</text>
</comment>
<evidence type="ECO:0000313" key="2">
    <source>
        <dbReference type="Proteomes" id="UP000054770"/>
    </source>
</evidence>
<proteinExistence type="predicted"/>